<keyword evidence="2" id="KW-0472">Membrane</keyword>
<proteinExistence type="predicted"/>
<name>A0ABP6TUL6_9ACTN</name>
<accession>A0ABP6TUL6</accession>
<feature type="transmembrane region" description="Helical" evidence="2">
    <location>
        <begin position="560"/>
        <end position="580"/>
    </location>
</feature>
<feature type="transmembrane region" description="Helical" evidence="2">
    <location>
        <begin position="679"/>
        <end position="703"/>
    </location>
</feature>
<dbReference type="PROSITE" id="PS50837">
    <property type="entry name" value="NACHT"/>
    <property type="match status" value="1"/>
</dbReference>
<organism evidence="4 5">
    <name type="scientific">Streptomyces prasinosporus</name>
    <dbReference type="NCBI Taxonomy" id="68256"/>
    <lineage>
        <taxon>Bacteria</taxon>
        <taxon>Bacillati</taxon>
        <taxon>Actinomycetota</taxon>
        <taxon>Actinomycetes</taxon>
        <taxon>Kitasatosporales</taxon>
        <taxon>Streptomycetaceae</taxon>
        <taxon>Streptomyces</taxon>
        <taxon>Streptomyces albogriseolus group</taxon>
    </lineage>
</organism>
<dbReference type="Proteomes" id="UP001501455">
    <property type="component" value="Unassembled WGS sequence"/>
</dbReference>
<reference evidence="5" key="1">
    <citation type="journal article" date="2019" name="Int. J. Syst. Evol. Microbiol.">
        <title>The Global Catalogue of Microorganisms (GCM) 10K type strain sequencing project: providing services to taxonomists for standard genome sequencing and annotation.</title>
        <authorList>
            <consortium name="The Broad Institute Genomics Platform"/>
            <consortium name="The Broad Institute Genome Sequencing Center for Infectious Disease"/>
            <person name="Wu L."/>
            <person name="Ma J."/>
        </authorList>
    </citation>
    <scope>NUCLEOTIDE SEQUENCE [LARGE SCALE GENOMIC DNA]</scope>
    <source>
        <strain evidence="5">JCM 4816</strain>
    </source>
</reference>
<gene>
    <name evidence="4" type="ORF">GCM10019016_049190</name>
</gene>
<dbReference type="Gene3D" id="3.40.50.300">
    <property type="entry name" value="P-loop containing nucleotide triphosphate hydrolases"/>
    <property type="match status" value="1"/>
</dbReference>
<evidence type="ECO:0000313" key="5">
    <source>
        <dbReference type="Proteomes" id="UP001501455"/>
    </source>
</evidence>
<feature type="transmembrane region" description="Helical" evidence="2">
    <location>
        <begin position="518"/>
        <end position="540"/>
    </location>
</feature>
<comment type="caution">
    <text evidence="4">The sequence shown here is derived from an EMBL/GenBank/DDBJ whole genome shotgun (WGS) entry which is preliminary data.</text>
</comment>
<evidence type="ECO:0000313" key="4">
    <source>
        <dbReference type="EMBL" id="GAA3497816.1"/>
    </source>
</evidence>
<keyword evidence="5" id="KW-1185">Reference proteome</keyword>
<feature type="compositionally biased region" description="Basic and acidic residues" evidence="1">
    <location>
        <begin position="169"/>
        <end position="178"/>
    </location>
</feature>
<dbReference type="InterPro" id="IPR007111">
    <property type="entry name" value="NACHT_NTPase"/>
</dbReference>
<keyword evidence="2" id="KW-1133">Transmembrane helix</keyword>
<dbReference type="Pfam" id="PF05729">
    <property type="entry name" value="NACHT"/>
    <property type="match status" value="1"/>
</dbReference>
<feature type="transmembrane region" description="Helical" evidence="2">
    <location>
        <begin position="84"/>
        <end position="102"/>
    </location>
</feature>
<feature type="domain" description="NACHT" evidence="3">
    <location>
        <begin position="191"/>
        <end position="305"/>
    </location>
</feature>
<feature type="region of interest" description="Disordered" evidence="1">
    <location>
        <begin position="967"/>
        <end position="1008"/>
    </location>
</feature>
<dbReference type="InterPro" id="IPR027417">
    <property type="entry name" value="P-loop_NTPase"/>
</dbReference>
<keyword evidence="2" id="KW-0812">Transmembrane</keyword>
<protein>
    <recommendedName>
        <fullName evidence="3">NACHT domain-containing protein</fullName>
    </recommendedName>
</protein>
<feature type="transmembrane region" description="Helical" evidence="2">
    <location>
        <begin position="479"/>
        <end position="506"/>
    </location>
</feature>
<sequence>MASGGDGLHQEISGGTQRNVVFAQVVENVSLHGDGDLYAGHGVGAPGDRGPGEAVLPYAVGLLGVFLLLSRPELPLPARLDPGPVVGGGLLLVGALGLSWWSRLRRKWARRRRAAWRTRRTLDRVAEALAESLVVRYDEDERLRRLNDPYPLDVAWTTLTPQAEDGAEEERPSARPDPPDIADYYTALPTRRLVVLGGAGAGKSVLVLRLAHALLHRRARGSGDPVPLIVSLASWDPDQGLLLWMAEQLADAHPEACTLVRDVPPAEVAFHLLLTGRVLPMLDGFDELPEHRRAAALRQIGETLRGSRPFVLAGREPEYRRHVSDQLDFERTEIRLRPLGDATVRAYLSPGPAPTRWTPVLDRIAGRSPAAPPEVRRLRQVLSVPLMVGLARVAYARADADPSELLAPDAFRSRADIESHLYDAFLDTVYSSSYDIQAAHGGWSPQQARAWIGFLAAQMKAENEQDFAWWRLDRAVPRLVSGLVMAPALLVGWLSVAGLAFGLPWWRQWLPLPSMAGAYAMLCGLAFLAQAAAPAAGRHVPPRRLHRPRRGDLRGAFAPWRDRGLAVLAALTIGATVTAVVRRDGSVFLCLWLSGAVVWWYGRRALRHVWRDADPARADSPAALLRTDRRSVLRVGWFAPLRLGGDATPLRHVLHLPPMLLLAWQSNGGGRDVVTVRDWVLMAVATPVCWLLFAFGSSAWGGFTTARLYFRATGRLPWRLLPFLEDAHARGVLRQAGGVYRFRHIELRNRLALGVPAAAGARSRTAPARVRRALAAALAVAVSGGQLVVGSGAVVGERVPGPVRSLPNACALLDAADVARLMRDPVQVAADDGASCSAGEQAPFSRNVSLGVSWDLLAGDGIGVSGTEWAHARYGQLRAGAPNFEEDVPARGFHRDLSGLGHEAYLSVWRGSGGSSYRVEASRTARVGVRVGNAVVQFDYSEEFASSDRVADIAQILVRTALRRAGLAGTRPREGDPKPLTRGATVPAVDRPLSSVTPPPPVPAGDNRLAYYNRRATGSVRGATWRGDERSYVWELSGVHFVFRAPKQMDCQSASGGPGSYTCTAVPDAVEAGLLPDLRLEIRSELCGAYCSDQETAAFLRTVPDNATTPWTKHNEATYHTAGVVGDGRYRMAMKRYWAWRYKDSGAQQAHLMWARVEVPSEHRVLAQKIVNDMYAQTGADEIVLVG</sequence>
<evidence type="ECO:0000259" key="3">
    <source>
        <dbReference type="PROSITE" id="PS50837"/>
    </source>
</evidence>
<dbReference type="EMBL" id="BAAAXF010000035">
    <property type="protein sequence ID" value="GAA3497816.1"/>
    <property type="molecule type" value="Genomic_DNA"/>
</dbReference>
<evidence type="ECO:0000256" key="1">
    <source>
        <dbReference type="SAM" id="MobiDB-lite"/>
    </source>
</evidence>
<feature type="transmembrane region" description="Helical" evidence="2">
    <location>
        <begin position="586"/>
        <end position="602"/>
    </location>
</feature>
<dbReference type="RefSeq" id="WP_193458106.1">
    <property type="nucleotide sequence ID" value="NZ_BAAAXF010000035.1"/>
</dbReference>
<feature type="region of interest" description="Disordered" evidence="1">
    <location>
        <begin position="161"/>
        <end position="180"/>
    </location>
</feature>
<evidence type="ECO:0000256" key="2">
    <source>
        <dbReference type="SAM" id="Phobius"/>
    </source>
</evidence>